<sequence length="282" mass="30632">MHLELTDRRWRELRAALDTATDRFVELLLACRTPDRQAVGRWTAAETAAHTAIVADLNAGLLHAPSAPLGLPEVDRFATTTTLGGLAHLNDVALREFPERSPEAVARRLRAGVSLLLDRSADLDPLGPATWLGSAPLPVASLLAHQLNETLLHGFDVAQAMSRPWPVPSAEAALAFDLFLVPLLGCDTDRLFGDDAGQGRRVHVEFRSRHTTPVVLASGGGRVGAEPPGREVDARVRFEPGALMLVVFRRKRLVPAVATGRIVASGRRPWAAVTYLRRMRTP</sequence>
<evidence type="ECO:0000313" key="2">
    <source>
        <dbReference type="EMBL" id="RKT53646.1"/>
    </source>
</evidence>
<evidence type="ECO:0000259" key="1">
    <source>
        <dbReference type="Pfam" id="PF11716"/>
    </source>
</evidence>
<dbReference type="Proteomes" id="UP000282084">
    <property type="component" value="Unassembled WGS sequence"/>
</dbReference>
<organism evidence="2 3">
    <name type="scientific">Saccharothrix australiensis</name>
    <dbReference type="NCBI Taxonomy" id="2072"/>
    <lineage>
        <taxon>Bacteria</taxon>
        <taxon>Bacillati</taxon>
        <taxon>Actinomycetota</taxon>
        <taxon>Actinomycetes</taxon>
        <taxon>Pseudonocardiales</taxon>
        <taxon>Pseudonocardiaceae</taxon>
        <taxon>Saccharothrix</taxon>
    </lineage>
</organism>
<evidence type="ECO:0000313" key="3">
    <source>
        <dbReference type="Proteomes" id="UP000282084"/>
    </source>
</evidence>
<protein>
    <submittedName>
        <fullName evidence="2">Mycothiol maleylpyruvate isomerase-like protein</fullName>
    </submittedName>
</protein>
<keyword evidence="3" id="KW-1185">Reference proteome</keyword>
<comment type="caution">
    <text evidence="2">The sequence shown here is derived from an EMBL/GenBank/DDBJ whole genome shotgun (WGS) entry which is preliminary data.</text>
</comment>
<reference evidence="2 3" key="1">
    <citation type="submission" date="2018-10" db="EMBL/GenBank/DDBJ databases">
        <title>Sequencing the genomes of 1000 actinobacteria strains.</title>
        <authorList>
            <person name="Klenk H.-P."/>
        </authorList>
    </citation>
    <scope>NUCLEOTIDE SEQUENCE [LARGE SCALE GENOMIC DNA]</scope>
    <source>
        <strain evidence="2 3">DSM 43800</strain>
    </source>
</reference>
<keyword evidence="2" id="KW-0670">Pyruvate</keyword>
<dbReference type="InterPro" id="IPR034660">
    <property type="entry name" value="DinB/YfiT-like"/>
</dbReference>
<dbReference type="InterPro" id="IPR024344">
    <property type="entry name" value="MDMPI_metal-binding"/>
</dbReference>
<accession>A0A495VWE6</accession>
<dbReference type="Pfam" id="PF11716">
    <property type="entry name" value="MDMPI_N"/>
    <property type="match status" value="1"/>
</dbReference>
<name>A0A495VWE6_9PSEU</name>
<dbReference type="SUPFAM" id="SSF109854">
    <property type="entry name" value="DinB/YfiT-like putative metalloenzymes"/>
    <property type="match status" value="1"/>
</dbReference>
<dbReference type="GO" id="GO:0016853">
    <property type="term" value="F:isomerase activity"/>
    <property type="evidence" value="ECO:0007669"/>
    <property type="project" value="UniProtKB-KW"/>
</dbReference>
<keyword evidence="2" id="KW-0413">Isomerase</keyword>
<proteinExistence type="predicted"/>
<dbReference type="EMBL" id="RBXO01000001">
    <property type="protein sequence ID" value="RKT53646.1"/>
    <property type="molecule type" value="Genomic_DNA"/>
</dbReference>
<gene>
    <name evidence="2" type="ORF">C8E97_2220</name>
</gene>
<dbReference type="RefSeq" id="WP_170211756.1">
    <property type="nucleotide sequence ID" value="NZ_RBXO01000001.1"/>
</dbReference>
<feature type="domain" description="Mycothiol-dependent maleylpyruvate isomerase metal-binding" evidence="1">
    <location>
        <begin position="17"/>
        <end position="158"/>
    </location>
</feature>
<dbReference type="GO" id="GO:0046872">
    <property type="term" value="F:metal ion binding"/>
    <property type="evidence" value="ECO:0007669"/>
    <property type="project" value="InterPro"/>
</dbReference>
<dbReference type="AlphaFoldDB" id="A0A495VWE6"/>